<proteinExistence type="inferred from homology"/>
<dbReference type="AlphaFoldDB" id="J7RPS1"/>
<dbReference type="EMBL" id="HE978321">
    <property type="protein sequence ID" value="CCK71738.1"/>
    <property type="molecule type" value="Genomic_DNA"/>
</dbReference>
<dbReference type="GO" id="GO:0051276">
    <property type="term" value="P:chromosome organization"/>
    <property type="evidence" value="ECO:0007669"/>
    <property type="project" value="InterPro"/>
</dbReference>
<evidence type="ECO:0000256" key="4">
    <source>
        <dbReference type="ARBA" id="ARBA00022490"/>
    </source>
</evidence>
<dbReference type="GO" id="GO:0005634">
    <property type="term" value="C:nucleus"/>
    <property type="evidence" value="ECO:0007669"/>
    <property type="project" value="UniProtKB-SubCell"/>
</dbReference>
<dbReference type="STRING" id="1071383.J7RPS1"/>
<evidence type="ECO:0000313" key="8">
    <source>
        <dbReference type="Proteomes" id="UP000006310"/>
    </source>
</evidence>
<dbReference type="eggNOG" id="ENOG502S4FI">
    <property type="taxonomic scope" value="Eukaryota"/>
</dbReference>
<organism evidence="7 8">
    <name type="scientific">Huiozyma naganishii (strain ATCC MYA-139 / BCRC 22969 / CBS 8797 / KCTC 17520 / NBRC 10181 / NCYC 3082 / Yp74L-3)</name>
    <name type="common">Yeast</name>
    <name type="synonym">Kazachstania naganishii</name>
    <dbReference type="NCBI Taxonomy" id="1071383"/>
    <lineage>
        <taxon>Eukaryota</taxon>
        <taxon>Fungi</taxon>
        <taxon>Dikarya</taxon>
        <taxon>Ascomycota</taxon>
        <taxon>Saccharomycotina</taxon>
        <taxon>Saccharomycetes</taxon>
        <taxon>Saccharomycetales</taxon>
        <taxon>Saccharomycetaceae</taxon>
        <taxon>Huiozyma</taxon>
    </lineage>
</organism>
<dbReference type="RefSeq" id="XP_022465983.1">
    <property type="nucleotide sequence ID" value="XM_022609603.1"/>
</dbReference>
<dbReference type="Pfam" id="PF04856">
    <property type="entry name" value="Securin"/>
    <property type="match status" value="1"/>
</dbReference>
<evidence type="ECO:0000256" key="3">
    <source>
        <dbReference type="ARBA" id="ARBA00009264"/>
    </source>
</evidence>
<reference evidence="8" key="2">
    <citation type="submission" date="2012-08" db="EMBL/GenBank/DDBJ databases">
        <title>Genome sequence of Kazachstania naganishii.</title>
        <authorList>
            <person name="Gordon J.L."/>
            <person name="Armisen D."/>
            <person name="Proux-Wera E."/>
            <person name="OhEigeartaigh S.S."/>
            <person name="Byrne K.P."/>
            <person name="Wolfe K.H."/>
        </authorList>
    </citation>
    <scope>NUCLEOTIDE SEQUENCE [LARGE SCALE GENOMIC DNA]</scope>
    <source>
        <strain evidence="8">ATCC MYA-139 / BCRC 22969 / CBS 8797 / CCRC 22969 / KCTC 17520 / NBRC 10181 / NCYC 3082</strain>
    </source>
</reference>
<comment type="subcellular location">
    <subcellularLocation>
        <location evidence="2">Cytoplasm</location>
    </subcellularLocation>
    <subcellularLocation>
        <location evidence="1">Nucleus</location>
    </subcellularLocation>
</comment>
<reference evidence="7 8" key="1">
    <citation type="journal article" date="2011" name="Proc. Natl. Acad. Sci. U.S.A.">
        <title>Evolutionary erosion of yeast sex chromosomes by mating-type switching accidents.</title>
        <authorList>
            <person name="Gordon J.L."/>
            <person name="Armisen D."/>
            <person name="Proux-Wera E."/>
            <person name="Oheigeartaigh S.S."/>
            <person name="Byrne K.P."/>
            <person name="Wolfe K.H."/>
        </authorList>
    </citation>
    <scope>NUCLEOTIDE SEQUENCE [LARGE SCALE GENOMIC DNA]</scope>
    <source>
        <strain evidence="8">ATCC MYA-139 / BCRC 22969 / CBS 8797 / CCRC 22969 / KCTC 17520 / NBRC 10181 / NCYC 3082</strain>
    </source>
</reference>
<protein>
    <submittedName>
        <fullName evidence="7">Uncharacterized protein</fullName>
    </submittedName>
</protein>
<dbReference type="Proteomes" id="UP000006310">
    <property type="component" value="Chromosome 8"/>
</dbReference>
<comment type="similarity">
    <text evidence="3">Belongs to the securin family.</text>
</comment>
<keyword evidence="8" id="KW-1185">Reference proteome</keyword>
<evidence type="ECO:0000256" key="1">
    <source>
        <dbReference type="ARBA" id="ARBA00004123"/>
    </source>
</evidence>
<dbReference type="KEGG" id="kng:KNAG_0H03230"/>
<gene>
    <name evidence="7" type="primary">KNAG0H03230</name>
    <name evidence="7" type="ordered locus">KNAG_0H03230</name>
</gene>
<feature type="region of interest" description="Disordered" evidence="6">
    <location>
        <begin position="1"/>
        <end position="84"/>
    </location>
</feature>
<keyword evidence="4" id="KW-0963">Cytoplasm</keyword>
<dbReference type="InterPro" id="IPR006940">
    <property type="entry name" value="Securin_separation_inhibitor"/>
</dbReference>
<dbReference type="GO" id="GO:0005737">
    <property type="term" value="C:cytoplasm"/>
    <property type="evidence" value="ECO:0007669"/>
    <property type="project" value="UniProtKB-SubCell"/>
</dbReference>
<evidence type="ECO:0000256" key="6">
    <source>
        <dbReference type="SAM" id="MobiDB-lite"/>
    </source>
</evidence>
<evidence type="ECO:0000256" key="2">
    <source>
        <dbReference type="ARBA" id="ARBA00004496"/>
    </source>
</evidence>
<name>J7RPS1_HUIN7</name>
<evidence type="ECO:0000313" key="7">
    <source>
        <dbReference type="EMBL" id="CCK71738.1"/>
    </source>
</evidence>
<accession>J7RPS1</accession>
<evidence type="ECO:0000256" key="5">
    <source>
        <dbReference type="ARBA" id="ARBA00023242"/>
    </source>
</evidence>
<dbReference type="HOGENOM" id="CLU_079150_0_0_1"/>
<keyword evidence="5" id="KW-0539">Nucleus</keyword>
<sequence>MQDNEDKENAVAVPQTPASNILDGSGVVLKPVGSRGKQSFSVRKSPTRGGRLPLASKDNNASGLVVSGKLGRQPADQVREANSSRKLKRYGSLLGYDNRQLTRSKSLILKDPEAPNESSKSVTKRLLLDEEIAKNSSDGDDDGDDTDILKIRSQLGGGLDRLVRQSQNRELEIRPQAQDELPYIPDGHIILHEADIAKLRDYAPRDIMIDDSGADDTDDDKRQADGSSLQLLELEDIPDGPEHTQPEVHLNTLDRFPQIAGSEDWENGLTNDDIEDLINGI</sequence>
<dbReference type="OrthoDB" id="4065086at2759"/>
<dbReference type="GeneID" id="34527470"/>